<keyword evidence="1" id="KW-0812">Transmembrane</keyword>
<gene>
    <name evidence="2" type="ORF">BOH74_23410</name>
</gene>
<reference evidence="2 3" key="1">
    <citation type="submission" date="2016-11" db="EMBL/GenBank/DDBJ databases">
        <title>Draft genome of Pseudomonas versuta A4R1.12.</title>
        <authorList>
            <person name="See-Too W.-S."/>
        </authorList>
    </citation>
    <scope>NUCLEOTIDE SEQUENCE [LARGE SCALE GENOMIC DNA]</scope>
    <source>
        <strain evidence="2 3">A4R1.12</strain>
    </source>
</reference>
<accession>A0A853ZV37</accession>
<protein>
    <recommendedName>
        <fullName evidence="4">RHS repeat-associated core domain-containing protein</fullName>
    </recommendedName>
</protein>
<evidence type="ECO:0008006" key="4">
    <source>
        <dbReference type="Google" id="ProtNLM"/>
    </source>
</evidence>
<sequence>DSLSPFGEGGLNGYAYCAGDPVNRIDPSGHSWLDWLLPAVGIAFGVMGAVASFGALAAPAAALTASYITAVTTATLSVVSLAADVASIALLATGNENAGRILGFVGMATGLASAAPSIAGAAAKGVKKVGKFVGGWQHKLQHAGGLPGGGRVYNSASLKDLAFNKSDPRGTWLETRNMNPSGGARDIMRSAAERYAMVSGETSTEVRRFYSRNPTKVILRQNNVPSATATNLDGSVTVPIFQNNPDYVNEVRQIAIDQHPSYPASILGDLNINVDSLKITAPDFTEMTYVRSQRWDLPAMSDSYQYMTHDGLWMIDRSRWHERFKSFVSWRI</sequence>
<keyword evidence="1" id="KW-1133">Transmembrane helix</keyword>
<comment type="caution">
    <text evidence="2">The sequence shown here is derived from an EMBL/GenBank/DDBJ whole genome shotgun (WGS) entry which is preliminary data.</text>
</comment>
<evidence type="ECO:0000313" key="3">
    <source>
        <dbReference type="Proteomes" id="UP000185990"/>
    </source>
</evidence>
<feature type="transmembrane region" description="Helical" evidence="1">
    <location>
        <begin position="35"/>
        <end position="58"/>
    </location>
</feature>
<proteinExistence type="predicted"/>
<feature type="transmembrane region" description="Helical" evidence="1">
    <location>
        <begin position="65"/>
        <end position="89"/>
    </location>
</feature>
<evidence type="ECO:0000256" key="1">
    <source>
        <dbReference type="SAM" id="Phobius"/>
    </source>
</evidence>
<evidence type="ECO:0000313" key="2">
    <source>
        <dbReference type="EMBL" id="OKA17085.1"/>
    </source>
</evidence>
<keyword evidence="1" id="KW-0472">Membrane</keyword>
<dbReference type="Proteomes" id="UP000185990">
    <property type="component" value="Unassembled WGS sequence"/>
</dbReference>
<organism evidence="2 3">
    <name type="scientific">Pseudomonas versuta</name>
    <dbReference type="NCBI Taxonomy" id="1788301"/>
    <lineage>
        <taxon>Bacteria</taxon>
        <taxon>Pseudomonadati</taxon>
        <taxon>Pseudomonadota</taxon>
        <taxon>Gammaproteobacteria</taxon>
        <taxon>Pseudomonadales</taxon>
        <taxon>Pseudomonadaceae</taxon>
        <taxon>Pseudomonas</taxon>
    </lineage>
</organism>
<name>A0A853ZV37_9PSED</name>
<dbReference type="AlphaFoldDB" id="A0A853ZV37"/>
<dbReference type="EMBL" id="MPJD01000092">
    <property type="protein sequence ID" value="OKA17085.1"/>
    <property type="molecule type" value="Genomic_DNA"/>
</dbReference>
<feature type="transmembrane region" description="Helical" evidence="1">
    <location>
        <begin position="101"/>
        <end position="123"/>
    </location>
</feature>
<feature type="non-terminal residue" evidence="2">
    <location>
        <position position="1"/>
    </location>
</feature>